<evidence type="ECO:0000256" key="11">
    <source>
        <dbReference type="ARBA" id="ARBA00076879"/>
    </source>
</evidence>
<evidence type="ECO:0000256" key="5">
    <source>
        <dbReference type="ARBA" id="ARBA00022763"/>
    </source>
</evidence>
<evidence type="ECO:0000256" key="13">
    <source>
        <dbReference type="ARBA" id="ARBA00082988"/>
    </source>
</evidence>
<evidence type="ECO:0000256" key="4">
    <source>
        <dbReference type="ARBA" id="ARBA00012000"/>
    </source>
</evidence>
<evidence type="ECO:0000256" key="7">
    <source>
        <dbReference type="ARBA" id="ARBA00023204"/>
    </source>
</evidence>
<dbReference type="GO" id="GO:0003905">
    <property type="term" value="F:alkylbase DNA N-glycosylase activity"/>
    <property type="evidence" value="ECO:0007669"/>
    <property type="project" value="UniProtKB-EC"/>
</dbReference>
<evidence type="ECO:0000256" key="9">
    <source>
        <dbReference type="ARBA" id="ARBA00066187"/>
    </source>
</evidence>
<evidence type="ECO:0000313" key="14">
    <source>
        <dbReference type="EMBL" id="KAF2899816.1"/>
    </source>
</evidence>
<keyword evidence="7" id="KW-0234">DNA repair</keyword>
<reference evidence="14" key="1">
    <citation type="submission" date="2019-08" db="EMBL/GenBank/DDBJ databases">
        <title>The genome of the North American firefly Photinus pyralis.</title>
        <authorList>
            <consortium name="Photinus pyralis genome working group"/>
            <person name="Fallon T.R."/>
            <person name="Sander Lower S.E."/>
            <person name="Weng J.-K."/>
        </authorList>
    </citation>
    <scope>NUCLEOTIDE SEQUENCE</scope>
    <source>
        <strain evidence="14">TRF0915ILg1</strain>
        <tissue evidence="14">Whole body</tissue>
    </source>
</reference>
<dbReference type="Gene3D" id="3.10.300.10">
    <property type="entry name" value="Methylpurine-DNA glycosylase (MPG)"/>
    <property type="match status" value="1"/>
</dbReference>
<organism evidence="14 15">
    <name type="scientific">Ignelater luminosus</name>
    <name type="common">Cucubano</name>
    <name type="synonym">Pyrophorus luminosus</name>
    <dbReference type="NCBI Taxonomy" id="2038154"/>
    <lineage>
        <taxon>Eukaryota</taxon>
        <taxon>Metazoa</taxon>
        <taxon>Ecdysozoa</taxon>
        <taxon>Arthropoda</taxon>
        <taxon>Hexapoda</taxon>
        <taxon>Insecta</taxon>
        <taxon>Pterygota</taxon>
        <taxon>Neoptera</taxon>
        <taxon>Endopterygota</taxon>
        <taxon>Coleoptera</taxon>
        <taxon>Polyphaga</taxon>
        <taxon>Elateriformia</taxon>
        <taxon>Elateroidea</taxon>
        <taxon>Elateridae</taxon>
        <taxon>Agrypninae</taxon>
        <taxon>Pyrophorini</taxon>
        <taxon>Ignelater</taxon>
    </lineage>
</organism>
<dbReference type="EC" id="3.2.2.21" evidence="4"/>
<dbReference type="PANTHER" id="PTHR10429:SF0">
    <property type="entry name" value="DNA-3-METHYLADENINE GLYCOSYLASE"/>
    <property type="match status" value="1"/>
</dbReference>
<proteinExistence type="inferred from homology"/>
<comment type="caution">
    <text evidence="14">The sequence shown here is derived from an EMBL/GenBank/DDBJ whole genome shotgun (WGS) entry which is preliminary data.</text>
</comment>
<evidence type="ECO:0000256" key="1">
    <source>
        <dbReference type="ARBA" id="ARBA00000086"/>
    </source>
</evidence>
<dbReference type="NCBIfam" id="TIGR00567">
    <property type="entry name" value="3mg"/>
    <property type="match status" value="1"/>
</dbReference>
<sequence length="226" mass="25762">MNSFKLDRQFFDVPCYNLANFLLGKLIVRSLDDGVVLKSRIVETECYLGGEDKASHSYQGRKTPGNEPMFMQPGTAYVYITYGMYYCFNISSSEPGAAVLLRALEPVEGISRMKELRSMKSKKRKTEQNTELKESELCNGPSKLCMSMNIEKDNCNKLDLCENHSLWIEMDPNFKEDFKTVVTSRIGIDSAGEEWAKKPLRFYILGNCNVSRRDRKSENVLNSDNG</sequence>
<gene>
    <name evidence="14" type="ORF">ILUMI_06364</name>
</gene>
<name>A0A8K0D9E0_IGNLU</name>
<comment type="function">
    <text evidence="2">Hydrolysis of the deoxyribose N-glycosidic bond to excise 3-methyladenine, and 7-methylguanine from the damaged DNA polymer formed by alkylation lesions.</text>
</comment>
<dbReference type="Proteomes" id="UP000801492">
    <property type="component" value="Unassembled WGS sequence"/>
</dbReference>
<dbReference type="Pfam" id="PF02245">
    <property type="entry name" value="Pur_DNA_glyco"/>
    <property type="match status" value="1"/>
</dbReference>
<evidence type="ECO:0000256" key="3">
    <source>
        <dbReference type="ARBA" id="ARBA00009232"/>
    </source>
</evidence>
<evidence type="ECO:0000256" key="6">
    <source>
        <dbReference type="ARBA" id="ARBA00022801"/>
    </source>
</evidence>
<comment type="catalytic activity">
    <reaction evidence="1">
        <text>Hydrolysis of alkylated DNA, releasing 3-methyladenine, 3-methylguanine, 7-methylguanine and 7-methyladenine.</text>
        <dbReference type="EC" id="3.2.2.21"/>
    </reaction>
</comment>
<keyword evidence="6" id="KW-0378">Hydrolase</keyword>
<dbReference type="AlphaFoldDB" id="A0A8K0D9E0"/>
<evidence type="ECO:0000313" key="15">
    <source>
        <dbReference type="Proteomes" id="UP000801492"/>
    </source>
</evidence>
<dbReference type="InterPro" id="IPR036995">
    <property type="entry name" value="MPG_sf"/>
</dbReference>
<protein>
    <recommendedName>
        <fullName evidence="10">DNA-3-methyladenine glycosylase</fullName>
        <ecNumber evidence="4">3.2.2.21</ecNumber>
    </recommendedName>
    <alternativeName>
        <fullName evidence="11">3-alkyladenine DNA glycosylase</fullName>
    </alternativeName>
    <alternativeName>
        <fullName evidence="8">3-methyladenine DNA glycosidase</fullName>
    </alternativeName>
    <alternativeName>
        <fullName evidence="13">ADPG</fullName>
    </alternativeName>
    <alternativeName>
        <fullName evidence="12">N-methylpurine-DNA glycosylase</fullName>
    </alternativeName>
</protein>
<keyword evidence="5" id="KW-0227">DNA damage</keyword>
<accession>A0A8K0D9E0</accession>
<evidence type="ECO:0000256" key="8">
    <source>
        <dbReference type="ARBA" id="ARBA00033426"/>
    </source>
</evidence>
<dbReference type="EMBL" id="VTPC01002613">
    <property type="protein sequence ID" value="KAF2899816.1"/>
    <property type="molecule type" value="Genomic_DNA"/>
</dbReference>
<dbReference type="OrthoDB" id="6353017at2759"/>
<dbReference type="InterPro" id="IPR011034">
    <property type="entry name" value="Formyl_transferase-like_C_sf"/>
</dbReference>
<dbReference type="InterPro" id="IPR003180">
    <property type="entry name" value="MPG"/>
</dbReference>
<dbReference type="HAMAP" id="MF_00527">
    <property type="entry name" value="3MGH"/>
    <property type="match status" value="1"/>
</dbReference>
<dbReference type="GO" id="GO:0003677">
    <property type="term" value="F:DNA binding"/>
    <property type="evidence" value="ECO:0007669"/>
    <property type="project" value="InterPro"/>
</dbReference>
<dbReference type="GO" id="GO:0006284">
    <property type="term" value="P:base-excision repair"/>
    <property type="evidence" value="ECO:0007669"/>
    <property type="project" value="InterPro"/>
</dbReference>
<keyword evidence="15" id="KW-1185">Reference proteome</keyword>
<comment type="similarity">
    <text evidence="3">Belongs to the DNA glycosylase MPG family.</text>
</comment>
<evidence type="ECO:0000256" key="2">
    <source>
        <dbReference type="ARBA" id="ARBA00002421"/>
    </source>
</evidence>
<dbReference type="FunFam" id="3.10.300.10:FF:000001">
    <property type="entry name" value="Putative 3-methyladenine DNA glycosylase"/>
    <property type="match status" value="1"/>
</dbReference>
<evidence type="ECO:0000256" key="12">
    <source>
        <dbReference type="ARBA" id="ARBA00078171"/>
    </source>
</evidence>
<dbReference type="PANTHER" id="PTHR10429">
    <property type="entry name" value="DNA-3-METHYLADENINE GLYCOSYLASE"/>
    <property type="match status" value="1"/>
</dbReference>
<comment type="subunit">
    <text evidence="9">Binds MBD1. Binds SSBP1.</text>
</comment>
<dbReference type="SUPFAM" id="SSF50486">
    <property type="entry name" value="FMT C-terminal domain-like"/>
    <property type="match status" value="1"/>
</dbReference>
<dbReference type="CDD" id="cd00540">
    <property type="entry name" value="AAG"/>
    <property type="match status" value="1"/>
</dbReference>
<evidence type="ECO:0000256" key="10">
    <source>
        <dbReference type="ARBA" id="ARBA00068926"/>
    </source>
</evidence>